<organism evidence="10 11">
    <name type="scientific">Candidatus Palibaumannia cicadellinicola</name>
    <dbReference type="NCBI Taxonomy" id="186490"/>
    <lineage>
        <taxon>Bacteria</taxon>
        <taxon>Pseudomonadati</taxon>
        <taxon>Pseudomonadota</taxon>
        <taxon>Gammaproteobacteria</taxon>
        <taxon>Candidatus Palibaumannia</taxon>
    </lineage>
</organism>
<evidence type="ECO:0000313" key="10">
    <source>
        <dbReference type="EMBL" id="PLK58457.1"/>
    </source>
</evidence>
<feature type="non-terminal residue" evidence="10">
    <location>
        <position position="115"/>
    </location>
</feature>
<comment type="function">
    <text evidence="8">Catalyzes the conversion of 7,8-dihydroneopterin to 6-hydroxymethyl-7,8-dihydropterin.</text>
</comment>
<dbReference type="Proteomes" id="UP000234253">
    <property type="component" value="Unassembled WGS sequence"/>
</dbReference>
<dbReference type="UniPathway" id="UPA00077">
    <property type="reaction ID" value="UER00154"/>
</dbReference>
<evidence type="ECO:0000313" key="11">
    <source>
        <dbReference type="Proteomes" id="UP000234253"/>
    </source>
</evidence>
<reference evidence="10 11" key="1">
    <citation type="submission" date="2017-06" db="EMBL/GenBank/DDBJ databases">
        <title>Metabolic interaction between xylem feeders and their symbionts.</title>
        <authorList>
            <person name="Chouaia B."/>
        </authorList>
    </citation>
    <scope>NUCLEOTIDE SEQUENCE [LARGE SCALE GENOMIC DNA]</scope>
    <source>
        <strain evidence="10 11">Gra</strain>
    </source>
</reference>
<dbReference type="GO" id="GO:0016853">
    <property type="term" value="F:isomerase activity"/>
    <property type="evidence" value="ECO:0007669"/>
    <property type="project" value="UniProtKB-KW"/>
</dbReference>
<dbReference type="EC" id="4.1.2.25" evidence="8"/>
<evidence type="ECO:0000256" key="2">
    <source>
        <dbReference type="ARBA" id="ARBA00001353"/>
    </source>
</evidence>
<comment type="caution">
    <text evidence="10">The sequence shown here is derived from an EMBL/GenBank/DDBJ whole genome shotgun (WGS) entry which is preliminary data.</text>
</comment>
<dbReference type="PANTHER" id="PTHR42844:SF1">
    <property type="entry name" value="DIHYDRONEOPTERIN ALDOLASE 1-RELATED"/>
    <property type="match status" value="1"/>
</dbReference>
<dbReference type="InterPro" id="IPR006157">
    <property type="entry name" value="FolB_dom"/>
</dbReference>
<evidence type="ECO:0000256" key="1">
    <source>
        <dbReference type="ARBA" id="ARBA00000693"/>
    </source>
</evidence>
<dbReference type="SMART" id="SM00905">
    <property type="entry name" value="FolB"/>
    <property type="match status" value="1"/>
</dbReference>
<dbReference type="GO" id="GO:0046654">
    <property type="term" value="P:tetrahydrofolate biosynthetic process"/>
    <property type="evidence" value="ECO:0007669"/>
    <property type="project" value="UniProtKB-UniRule"/>
</dbReference>
<dbReference type="CDD" id="cd00534">
    <property type="entry name" value="DHNA_DHNTPE"/>
    <property type="match status" value="1"/>
</dbReference>
<dbReference type="EMBL" id="NJPO01000116">
    <property type="protein sequence ID" value="PLK58457.1"/>
    <property type="molecule type" value="Genomic_DNA"/>
</dbReference>
<evidence type="ECO:0000256" key="5">
    <source>
        <dbReference type="ARBA" id="ARBA00022909"/>
    </source>
</evidence>
<dbReference type="OrthoDB" id="9810587at2"/>
<dbReference type="GO" id="GO:0005737">
    <property type="term" value="C:cytoplasm"/>
    <property type="evidence" value="ECO:0007669"/>
    <property type="project" value="TreeGrafter"/>
</dbReference>
<gene>
    <name evidence="10" type="primary">folB</name>
    <name evidence="10" type="ORF">CEX73_02265</name>
</gene>
<evidence type="ECO:0000256" key="7">
    <source>
        <dbReference type="ARBA" id="ARBA00023239"/>
    </source>
</evidence>
<evidence type="ECO:0000256" key="8">
    <source>
        <dbReference type="RuleBase" id="RU362079"/>
    </source>
</evidence>
<dbReference type="NCBIfam" id="TIGR00526">
    <property type="entry name" value="folB_dom"/>
    <property type="match status" value="1"/>
</dbReference>
<dbReference type="InterPro" id="IPR043133">
    <property type="entry name" value="GTP-CH-I_C/QueF"/>
</dbReference>
<dbReference type="SUPFAM" id="SSF55620">
    <property type="entry name" value="Tetrahydrobiopterin biosynthesis enzymes-like"/>
    <property type="match status" value="1"/>
</dbReference>
<keyword evidence="5 8" id="KW-0289">Folate biosynthesis</keyword>
<dbReference type="InterPro" id="IPR006156">
    <property type="entry name" value="Dihydroneopterin_aldolase"/>
</dbReference>
<sequence>MDIVFIEELTVMAFIGVYDWEQQLLQKLVLDLELGWDNLPAARSDNIFYGLSYVDVSQAVLSLVSSNSFTLIERVAEEVAELLIKKFSLTWVRIKVKKPGAVPQAGSVGVIIQVV</sequence>
<comment type="pathway">
    <text evidence="3 8">Cofactor biosynthesis; tetrahydrofolate biosynthesis; 2-amino-4-hydroxy-6-hydroxymethyl-7,8-dihydropteridine diphosphate from 7,8-dihydroneopterin triphosphate: step 3/4.</text>
</comment>
<evidence type="ECO:0000256" key="3">
    <source>
        <dbReference type="ARBA" id="ARBA00005013"/>
    </source>
</evidence>
<dbReference type="Gene3D" id="3.30.1130.10">
    <property type="match status" value="1"/>
</dbReference>
<protein>
    <recommendedName>
        <fullName evidence="8">7,8-dihydroneopterin aldolase</fullName>
        <ecNumber evidence="8">4.1.2.25</ecNumber>
    </recommendedName>
</protein>
<dbReference type="FunFam" id="3.30.1130.10:FF:000002">
    <property type="entry name" value="7,8-dihydroneopterin aldolase"/>
    <property type="match status" value="1"/>
</dbReference>
<evidence type="ECO:0000256" key="6">
    <source>
        <dbReference type="ARBA" id="ARBA00023235"/>
    </source>
</evidence>
<comment type="similarity">
    <text evidence="4 8">Belongs to the DHNA family.</text>
</comment>
<comment type="catalytic activity">
    <reaction evidence="1">
        <text>7,8-dihydroneopterin = 7,8-dihydromonapterin</text>
        <dbReference type="Rhea" id="RHEA:45328"/>
        <dbReference type="ChEBI" id="CHEBI:17001"/>
        <dbReference type="ChEBI" id="CHEBI:71175"/>
        <dbReference type="EC" id="5.1.99.8"/>
    </reaction>
</comment>
<name>A0A2N4XWM6_9GAMM</name>
<evidence type="ECO:0000259" key="9">
    <source>
        <dbReference type="SMART" id="SM00905"/>
    </source>
</evidence>
<keyword evidence="6" id="KW-0413">Isomerase</keyword>
<dbReference type="RefSeq" id="WP_101626975.1">
    <property type="nucleotide sequence ID" value="NZ_NJPO01000116.1"/>
</dbReference>
<feature type="domain" description="Dihydroneopterin aldolase/epimerase" evidence="9">
    <location>
        <begin position="4"/>
        <end position="114"/>
    </location>
</feature>
<keyword evidence="7 8" id="KW-0456">Lyase</keyword>
<dbReference type="PANTHER" id="PTHR42844">
    <property type="entry name" value="DIHYDRONEOPTERIN ALDOLASE 1-RELATED"/>
    <property type="match status" value="1"/>
</dbReference>
<dbReference type="NCBIfam" id="TIGR00525">
    <property type="entry name" value="folB"/>
    <property type="match status" value="1"/>
</dbReference>
<dbReference type="GO" id="GO:0004150">
    <property type="term" value="F:dihydroneopterin aldolase activity"/>
    <property type="evidence" value="ECO:0007669"/>
    <property type="project" value="UniProtKB-UniRule"/>
</dbReference>
<evidence type="ECO:0000256" key="4">
    <source>
        <dbReference type="ARBA" id="ARBA00005708"/>
    </source>
</evidence>
<dbReference type="GO" id="GO:0046656">
    <property type="term" value="P:folic acid biosynthetic process"/>
    <property type="evidence" value="ECO:0007669"/>
    <property type="project" value="UniProtKB-UniRule"/>
</dbReference>
<accession>A0A2N4XWM6</accession>
<dbReference type="Pfam" id="PF02152">
    <property type="entry name" value="FolB"/>
    <property type="match status" value="1"/>
</dbReference>
<proteinExistence type="inferred from homology"/>
<dbReference type="AlphaFoldDB" id="A0A2N4XWM6"/>
<comment type="catalytic activity">
    <reaction evidence="2 8">
        <text>7,8-dihydroneopterin = 6-hydroxymethyl-7,8-dihydropterin + glycolaldehyde</text>
        <dbReference type="Rhea" id="RHEA:10540"/>
        <dbReference type="ChEBI" id="CHEBI:17001"/>
        <dbReference type="ChEBI" id="CHEBI:17071"/>
        <dbReference type="ChEBI" id="CHEBI:44841"/>
        <dbReference type="EC" id="4.1.2.25"/>
    </reaction>
</comment>